<feature type="transmembrane region" description="Helical" evidence="11">
    <location>
        <begin position="183"/>
        <end position="202"/>
    </location>
</feature>
<evidence type="ECO:0000259" key="12">
    <source>
        <dbReference type="PROSITE" id="PS50928"/>
    </source>
</evidence>
<keyword evidence="6 11" id="KW-0812">Transmembrane</keyword>
<feature type="domain" description="ABC transmembrane type-1" evidence="12">
    <location>
        <begin position="66"/>
        <end position="255"/>
    </location>
</feature>
<keyword evidence="8 11" id="KW-0472">Membrane</keyword>
<evidence type="ECO:0000256" key="9">
    <source>
        <dbReference type="ARBA" id="ARBA00037216"/>
    </source>
</evidence>
<comment type="subcellular location">
    <subcellularLocation>
        <location evidence="1">Cell inner membrane</location>
        <topology evidence="1">Multi-pass membrane protein</topology>
    </subcellularLocation>
    <subcellularLocation>
        <location evidence="11">Cell membrane</location>
        <topology evidence="11">Multi-pass membrane protein</topology>
    </subcellularLocation>
</comment>
<dbReference type="InterPro" id="IPR000515">
    <property type="entry name" value="MetI-like"/>
</dbReference>
<dbReference type="PANTHER" id="PTHR43848">
    <property type="entry name" value="PUTRESCINE TRANSPORT SYSTEM PERMEASE PROTEIN POTI"/>
    <property type="match status" value="1"/>
</dbReference>
<dbReference type="InterPro" id="IPR051789">
    <property type="entry name" value="Bact_Polyamine_Transport"/>
</dbReference>
<evidence type="ECO:0000256" key="1">
    <source>
        <dbReference type="ARBA" id="ARBA00004429"/>
    </source>
</evidence>
<keyword evidence="5" id="KW-0997">Cell inner membrane</keyword>
<keyword evidence="7 11" id="KW-1133">Transmembrane helix</keyword>
<evidence type="ECO:0000256" key="11">
    <source>
        <dbReference type="RuleBase" id="RU363032"/>
    </source>
</evidence>
<dbReference type="GO" id="GO:0005886">
    <property type="term" value="C:plasma membrane"/>
    <property type="evidence" value="ECO:0007669"/>
    <property type="project" value="UniProtKB-SubCell"/>
</dbReference>
<dbReference type="AlphaFoldDB" id="A0A086XZN0"/>
<keyword evidence="3 11" id="KW-0813">Transport</keyword>
<evidence type="ECO:0000256" key="3">
    <source>
        <dbReference type="ARBA" id="ARBA00022448"/>
    </source>
</evidence>
<reference evidence="13 14" key="1">
    <citation type="submission" date="2014-03" db="EMBL/GenBank/DDBJ databases">
        <title>Genome of Paenirhodobacter enshiensis DW2-9.</title>
        <authorList>
            <person name="Wang D."/>
            <person name="Wang G."/>
        </authorList>
    </citation>
    <scope>NUCLEOTIDE SEQUENCE [LARGE SCALE GENOMIC DNA]</scope>
    <source>
        <strain evidence="13 14">DW2-9</strain>
    </source>
</reference>
<evidence type="ECO:0000256" key="10">
    <source>
        <dbReference type="ARBA" id="ARBA00039580"/>
    </source>
</evidence>
<evidence type="ECO:0000256" key="4">
    <source>
        <dbReference type="ARBA" id="ARBA00022475"/>
    </source>
</evidence>
<sequence>MKKSHDIRRYPGFGTVTVLFFLWLYAPIAVVIWLSFNENRIVSVWTGFSLKWYRAALDNGPLLDAVRTSLIVAVVATAIATTVALMAAMVLSRNPTMRGAKLSETVVNLPLLLPEIVLAVATLILFSQLGLADGMTRLIVAHSTFCTPFAFLPIRARLQGMSTDYEEAAQDLYAKPLTAFRRVTLPLILPGVFSGAMLSFVISMDDFITSNMLATGGTTTLPVYFFSLIKKSASPELNAISTLLIVLSLVLASAALVLSMRAMRRDP</sequence>
<dbReference type="Pfam" id="PF00528">
    <property type="entry name" value="BPD_transp_1"/>
    <property type="match status" value="1"/>
</dbReference>
<dbReference type="InterPro" id="IPR035906">
    <property type="entry name" value="MetI-like_sf"/>
</dbReference>
<feature type="transmembrane region" description="Helical" evidence="11">
    <location>
        <begin position="111"/>
        <end position="129"/>
    </location>
</feature>
<dbReference type="PANTHER" id="PTHR43848:SF5">
    <property type="entry name" value="SPERMIDINE_PUTRESCINE TRANSPORT SYSTEM PERMEASE PROTEIN POTC"/>
    <property type="match status" value="1"/>
</dbReference>
<protein>
    <recommendedName>
        <fullName evidence="10">Spermidine/putrescine transport system permease protein PotC</fullName>
    </recommendedName>
</protein>
<dbReference type="Proteomes" id="UP000028824">
    <property type="component" value="Unassembled WGS sequence"/>
</dbReference>
<dbReference type="GO" id="GO:0055085">
    <property type="term" value="P:transmembrane transport"/>
    <property type="evidence" value="ECO:0007669"/>
    <property type="project" value="InterPro"/>
</dbReference>
<comment type="similarity">
    <text evidence="2">Belongs to the binding-protein-dependent transport system permease family. CysTW subfamily.</text>
</comment>
<dbReference type="OrthoDB" id="6496035at2"/>
<evidence type="ECO:0000313" key="14">
    <source>
        <dbReference type="Proteomes" id="UP000028824"/>
    </source>
</evidence>
<feature type="transmembrane region" description="Helical" evidence="11">
    <location>
        <begin position="237"/>
        <end position="258"/>
    </location>
</feature>
<dbReference type="RefSeq" id="WP_036636475.1">
    <property type="nucleotide sequence ID" value="NZ_JAYRGJ010000012.1"/>
</dbReference>
<dbReference type="PROSITE" id="PS50928">
    <property type="entry name" value="ABC_TM1"/>
    <property type="match status" value="1"/>
</dbReference>
<keyword evidence="4" id="KW-1003">Cell membrane</keyword>
<gene>
    <name evidence="13" type="ORF">CG50_15830</name>
</gene>
<name>A0A086XZN0_9RHOB</name>
<organism evidence="13 14">
    <name type="scientific">Paenirhodobacter enshiensis</name>
    <dbReference type="NCBI Taxonomy" id="1105367"/>
    <lineage>
        <taxon>Bacteria</taxon>
        <taxon>Pseudomonadati</taxon>
        <taxon>Pseudomonadota</taxon>
        <taxon>Alphaproteobacteria</taxon>
        <taxon>Rhodobacterales</taxon>
        <taxon>Rhodobacter group</taxon>
        <taxon>Paenirhodobacter</taxon>
    </lineage>
</organism>
<dbReference type="STRING" id="1105367.CG50_15830"/>
<keyword evidence="14" id="KW-1185">Reference proteome</keyword>
<evidence type="ECO:0000256" key="7">
    <source>
        <dbReference type="ARBA" id="ARBA00022989"/>
    </source>
</evidence>
<comment type="caution">
    <text evidence="13">The sequence shown here is derived from an EMBL/GenBank/DDBJ whole genome shotgun (WGS) entry which is preliminary data.</text>
</comment>
<evidence type="ECO:0000256" key="8">
    <source>
        <dbReference type="ARBA" id="ARBA00023136"/>
    </source>
</evidence>
<comment type="function">
    <text evidence="9">Required for the activity of the bacterial periplasmic transport system of putrescine and spermidine.</text>
</comment>
<evidence type="ECO:0000256" key="5">
    <source>
        <dbReference type="ARBA" id="ARBA00022519"/>
    </source>
</evidence>
<dbReference type="CDD" id="cd06261">
    <property type="entry name" value="TM_PBP2"/>
    <property type="match status" value="1"/>
</dbReference>
<accession>A0A086XZN0</accession>
<evidence type="ECO:0000313" key="13">
    <source>
        <dbReference type="EMBL" id="KFI27480.1"/>
    </source>
</evidence>
<dbReference type="EMBL" id="JFZB01000009">
    <property type="protein sequence ID" value="KFI27480.1"/>
    <property type="molecule type" value="Genomic_DNA"/>
</dbReference>
<evidence type="ECO:0000256" key="2">
    <source>
        <dbReference type="ARBA" id="ARBA00007069"/>
    </source>
</evidence>
<proteinExistence type="inferred from homology"/>
<feature type="transmembrane region" description="Helical" evidence="11">
    <location>
        <begin position="12"/>
        <end position="36"/>
    </location>
</feature>
<dbReference type="eggNOG" id="COG1177">
    <property type="taxonomic scope" value="Bacteria"/>
</dbReference>
<feature type="transmembrane region" description="Helical" evidence="11">
    <location>
        <begin position="70"/>
        <end position="91"/>
    </location>
</feature>
<dbReference type="SUPFAM" id="SSF161098">
    <property type="entry name" value="MetI-like"/>
    <property type="match status" value="1"/>
</dbReference>
<evidence type="ECO:0000256" key="6">
    <source>
        <dbReference type="ARBA" id="ARBA00022692"/>
    </source>
</evidence>
<dbReference type="Gene3D" id="1.10.3720.10">
    <property type="entry name" value="MetI-like"/>
    <property type="match status" value="1"/>
</dbReference>